<sequence>MGADGRDAADRRAGGRNSGEKVCIKAPYIDQSGAYPTGCESVSAVMLLRFLGVGISVDEFIEKYLDKQGFEERDGVLYGPDPRKYFCGSPYDADSFGCYAPVVAKALRRALGSGYTVTDETGVRLEELARRYLDRGMPVVCWACINMREPVVGPQWKLLDTGETFTWISNEHCMLLVGYDEEGYYFNDPYDNNGLICYPKETVEERHRAQHMQAVGVRKNGK</sequence>
<evidence type="ECO:0000259" key="1">
    <source>
        <dbReference type="Pfam" id="PF13529"/>
    </source>
</evidence>
<dbReference type="Proteomes" id="UP000824243">
    <property type="component" value="Unassembled WGS sequence"/>
</dbReference>
<proteinExistence type="predicted"/>
<dbReference type="InterPro" id="IPR039564">
    <property type="entry name" value="Peptidase_C39-like"/>
</dbReference>
<name>A0A9D2ASI7_9FIRM</name>
<evidence type="ECO:0000313" key="2">
    <source>
        <dbReference type="EMBL" id="HIX47544.1"/>
    </source>
</evidence>
<dbReference type="EMBL" id="DXFA01000012">
    <property type="protein sequence ID" value="HIX47544.1"/>
    <property type="molecule type" value="Genomic_DNA"/>
</dbReference>
<organism evidence="2 3">
    <name type="scientific">Candidatus Mediterraneibacter caccavium</name>
    <dbReference type="NCBI Taxonomy" id="2838661"/>
    <lineage>
        <taxon>Bacteria</taxon>
        <taxon>Bacillati</taxon>
        <taxon>Bacillota</taxon>
        <taxon>Clostridia</taxon>
        <taxon>Lachnospirales</taxon>
        <taxon>Lachnospiraceae</taxon>
        <taxon>Mediterraneibacter</taxon>
    </lineage>
</organism>
<dbReference type="PANTHER" id="PTHR37806:SF1">
    <property type="entry name" value="PEPTIDASE C39-LIKE DOMAIN-CONTAINING PROTEIN"/>
    <property type="match status" value="1"/>
</dbReference>
<accession>A0A9D2ASI7</accession>
<dbReference type="AlphaFoldDB" id="A0A9D2ASI7"/>
<comment type="caution">
    <text evidence="2">The sequence shown here is derived from an EMBL/GenBank/DDBJ whole genome shotgun (WGS) entry which is preliminary data.</text>
</comment>
<gene>
    <name evidence="2" type="ORF">H9981_00735</name>
</gene>
<evidence type="ECO:0000313" key="3">
    <source>
        <dbReference type="Proteomes" id="UP000824243"/>
    </source>
</evidence>
<dbReference type="PANTHER" id="PTHR37806">
    <property type="entry name" value="LMO0724 PROTEIN"/>
    <property type="match status" value="1"/>
</dbReference>
<reference evidence="2" key="2">
    <citation type="submission" date="2021-04" db="EMBL/GenBank/DDBJ databases">
        <authorList>
            <person name="Gilroy R."/>
        </authorList>
    </citation>
    <scope>NUCLEOTIDE SEQUENCE</scope>
    <source>
        <strain evidence="2">ChiSjej5B23-15282</strain>
    </source>
</reference>
<protein>
    <submittedName>
        <fullName evidence="2">C39 family peptidase</fullName>
    </submittedName>
</protein>
<reference evidence="2" key="1">
    <citation type="journal article" date="2021" name="PeerJ">
        <title>Extensive microbial diversity within the chicken gut microbiome revealed by metagenomics and culture.</title>
        <authorList>
            <person name="Gilroy R."/>
            <person name="Ravi A."/>
            <person name="Getino M."/>
            <person name="Pursley I."/>
            <person name="Horton D.L."/>
            <person name="Alikhan N.F."/>
            <person name="Baker D."/>
            <person name="Gharbi K."/>
            <person name="Hall N."/>
            <person name="Watson M."/>
            <person name="Adriaenssens E.M."/>
            <person name="Foster-Nyarko E."/>
            <person name="Jarju S."/>
            <person name="Secka A."/>
            <person name="Antonio M."/>
            <person name="Oren A."/>
            <person name="Chaudhuri R.R."/>
            <person name="La Ragione R."/>
            <person name="Hildebrand F."/>
            <person name="Pallen M.J."/>
        </authorList>
    </citation>
    <scope>NUCLEOTIDE SEQUENCE</scope>
    <source>
        <strain evidence="2">ChiSjej5B23-15282</strain>
    </source>
</reference>
<feature type="domain" description="Peptidase C39-like" evidence="1">
    <location>
        <begin position="26"/>
        <end position="190"/>
    </location>
</feature>
<dbReference type="Gene3D" id="3.90.70.10">
    <property type="entry name" value="Cysteine proteinases"/>
    <property type="match status" value="1"/>
</dbReference>
<dbReference type="Pfam" id="PF13529">
    <property type="entry name" value="Peptidase_C39_2"/>
    <property type="match status" value="1"/>
</dbReference>